<feature type="region of interest" description="Disordered" evidence="1">
    <location>
        <begin position="1"/>
        <end position="26"/>
    </location>
</feature>
<proteinExistence type="predicted"/>
<protein>
    <submittedName>
        <fullName evidence="2">Uncharacterized protein</fullName>
    </submittedName>
</protein>
<accession>A0ABN0BBD2</accession>
<organism evidence="2 3">
    <name type="scientific">Helicobacter cinaedi CCUG 18818 = ATCC BAA-847</name>
    <dbReference type="NCBI Taxonomy" id="537971"/>
    <lineage>
        <taxon>Bacteria</taxon>
        <taxon>Pseudomonadati</taxon>
        <taxon>Campylobacterota</taxon>
        <taxon>Epsilonproteobacteria</taxon>
        <taxon>Campylobacterales</taxon>
        <taxon>Helicobacteraceae</taxon>
        <taxon>Helicobacter</taxon>
    </lineage>
</organism>
<name>A0ABN0BBD2_9HELI</name>
<dbReference type="Proteomes" id="UP000005755">
    <property type="component" value="Unassembled WGS sequence"/>
</dbReference>
<evidence type="ECO:0000313" key="3">
    <source>
        <dbReference type="Proteomes" id="UP000005755"/>
    </source>
</evidence>
<feature type="compositionally biased region" description="Polar residues" evidence="1">
    <location>
        <begin position="1"/>
        <end position="13"/>
    </location>
</feature>
<gene>
    <name evidence="2" type="ORF">HCCG_01022</name>
</gene>
<keyword evidence="3" id="KW-1185">Reference proteome</keyword>
<dbReference type="EMBL" id="DS990392">
    <property type="protein sequence ID" value="EFR46475.1"/>
    <property type="molecule type" value="Genomic_DNA"/>
</dbReference>
<evidence type="ECO:0000256" key="1">
    <source>
        <dbReference type="SAM" id="MobiDB-lite"/>
    </source>
</evidence>
<dbReference type="RefSeq" id="WP_002956333.1">
    <property type="nucleotide sequence ID" value="NZ_BEZM01000221.1"/>
</dbReference>
<evidence type="ECO:0000313" key="2">
    <source>
        <dbReference type="EMBL" id="EFR46475.1"/>
    </source>
</evidence>
<sequence length="52" mass="6029">MRSTSPNLQNPHLQNDDAQESNSLESTKKTMQILLSAVSTHYNNIKFSFWQF</sequence>
<reference evidence="3" key="1">
    <citation type="journal article" date="2014" name="Genome Announc.">
        <title>Draft genome sequences of six enterohepatic helicobacter species isolated from humans and one from rhesus macaques.</title>
        <authorList>
            <person name="Shen Z."/>
            <person name="Sheh A."/>
            <person name="Young S.K."/>
            <person name="Abouelliel A."/>
            <person name="Ward D.V."/>
            <person name="Earl A.M."/>
            <person name="Fox J.G."/>
        </authorList>
    </citation>
    <scope>NUCLEOTIDE SEQUENCE [LARGE SCALE GENOMIC DNA]</scope>
    <source>
        <strain evidence="3">CCUG 18818</strain>
    </source>
</reference>